<dbReference type="InterPro" id="IPR005467">
    <property type="entry name" value="His_kinase_dom"/>
</dbReference>
<gene>
    <name evidence="6" type="ORF">GQE98_15700</name>
</gene>
<reference evidence="6 7" key="1">
    <citation type="submission" date="2019-12" db="EMBL/GenBank/DDBJ databases">
        <title>Snethiella sp. nov. sp. isolated from sea sand.</title>
        <authorList>
            <person name="Kim J."/>
            <person name="Jeong S.E."/>
            <person name="Jung H.S."/>
            <person name="Jeon C.O."/>
        </authorList>
    </citation>
    <scope>NUCLEOTIDE SEQUENCE [LARGE SCALE GENOMIC DNA]</scope>
    <source>
        <strain evidence="6 7">DP05</strain>
    </source>
</reference>
<comment type="catalytic activity">
    <reaction evidence="1">
        <text>ATP + protein L-histidine = ADP + protein N-phospho-L-histidine.</text>
        <dbReference type="EC" id="2.7.13.3"/>
    </reaction>
</comment>
<dbReference type="Gene3D" id="3.30.565.10">
    <property type="entry name" value="Histidine kinase-like ATPase, C-terminal domain"/>
    <property type="match status" value="1"/>
</dbReference>
<evidence type="ECO:0000259" key="5">
    <source>
        <dbReference type="PROSITE" id="PS50109"/>
    </source>
</evidence>
<dbReference type="InterPro" id="IPR003594">
    <property type="entry name" value="HATPase_dom"/>
</dbReference>
<dbReference type="Proteomes" id="UP000476030">
    <property type="component" value="Unassembled WGS sequence"/>
</dbReference>
<dbReference type="SUPFAM" id="SSF47384">
    <property type="entry name" value="Homodimeric domain of signal transducing histidine kinase"/>
    <property type="match status" value="1"/>
</dbReference>
<accession>A0A6L8WCG7</accession>
<proteinExistence type="predicted"/>
<feature type="coiled-coil region" evidence="4">
    <location>
        <begin position="197"/>
        <end position="224"/>
    </location>
</feature>
<evidence type="ECO:0000256" key="1">
    <source>
        <dbReference type="ARBA" id="ARBA00000085"/>
    </source>
</evidence>
<dbReference type="InterPro" id="IPR036097">
    <property type="entry name" value="HisK_dim/P_sf"/>
</dbReference>
<dbReference type="PANTHER" id="PTHR43102">
    <property type="entry name" value="SLR1143 PROTEIN"/>
    <property type="match status" value="1"/>
</dbReference>
<dbReference type="Pfam" id="PF00512">
    <property type="entry name" value="HisKA"/>
    <property type="match status" value="1"/>
</dbReference>
<dbReference type="Gene3D" id="3.30.450.40">
    <property type="match status" value="1"/>
</dbReference>
<dbReference type="Pfam" id="PF02518">
    <property type="entry name" value="HATPase_c"/>
    <property type="match status" value="1"/>
</dbReference>
<evidence type="ECO:0000313" key="6">
    <source>
        <dbReference type="EMBL" id="MZR32082.1"/>
    </source>
</evidence>
<dbReference type="SUPFAM" id="SSF55874">
    <property type="entry name" value="ATPase domain of HSP90 chaperone/DNA topoisomerase II/histidine kinase"/>
    <property type="match status" value="1"/>
</dbReference>
<feature type="domain" description="Histidine kinase" evidence="5">
    <location>
        <begin position="255"/>
        <end position="472"/>
    </location>
</feature>
<sequence>MISEQSLCSESLGTTGRADLIDPARGRSAQGGSMEIAKLPADEANRLERLRGYNILDTETETSFDSITRIISKTIGVPISLVSLIDEHRQWFKSHYGINVRETPRDMAFCAHAILQEEVFVVNNALEDIRFHDNPIVAAGPSFRFYAGAPLITPDGFKIGTLCAIDRKPRELSEDHQQLLTELAGIVIDELELRKTREDALRINEDLQNKIAELMDTQERLETQSTVLVDLAENEARLKTKLTKEIAIKDRFFSIIAHDLKSPFNSLLGFSDFLSKRADKLTPEEIIEYASMINISSQTLFTLLENLLEWGRFQMEKGNHQPVSLSLPELVEESMSPLRTCADDKNITFSSKIPELTVVADRNMILLVIRNLLSNAIKFTPAGGRIEVSAELQNDMVEISVSDTGVGIAPHIATDSFAIDKKTTTPGTEGEIGTGLGLPLCKEMVELNRGNIRLETEKEKGTTFHFTLPIAA</sequence>
<organism evidence="6 7">
    <name type="scientific">Sneathiella litorea</name>
    <dbReference type="NCBI Taxonomy" id="2606216"/>
    <lineage>
        <taxon>Bacteria</taxon>
        <taxon>Pseudomonadati</taxon>
        <taxon>Pseudomonadota</taxon>
        <taxon>Alphaproteobacteria</taxon>
        <taxon>Sneathiellales</taxon>
        <taxon>Sneathiellaceae</taxon>
        <taxon>Sneathiella</taxon>
    </lineage>
</organism>
<dbReference type="AlphaFoldDB" id="A0A6L8WCG7"/>
<dbReference type="EC" id="2.7.13.3" evidence="2"/>
<name>A0A6L8WCG7_9PROT</name>
<dbReference type="InterPro" id="IPR003018">
    <property type="entry name" value="GAF"/>
</dbReference>
<evidence type="ECO:0000313" key="7">
    <source>
        <dbReference type="Proteomes" id="UP000476030"/>
    </source>
</evidence>
<dbReference type="GO" id="GO:0000155">
    <property type="term" value="F:phosphorelay sensor kinase activity"/>
    <property type="evidence" value="ECO:0007669"/>
    <property type="project" value="InterPro"/>
</dbReference>
<dbReference type="CDD" id="cd00082">
    <property type="entry name" value="HisKA"/>
    <property type="match status" value="1"/>
</dbReference>
<dbReference type="PANTHER" id="PTHR43102:SF2">
    <property type="entry name" value="GAF DOMAIN-CONTAINING PROTEIN"/>
    <property type="match status" value="1"/>
</dbReference>
<dbReference type="PRINTS" id="PR00344">
    <property type="entry name" value="BCTRLSENSOR"/>
</dbReference>
<dbReference type="SMART" id="SM00065">
    <property type="entry name" value="GAF"/>
    <property type="match status" value="1"/>
</dbReference>
<dbReference type="PROSITE" id="PS50109">
    <property type="entry name" value="HIS_KIN"/>
    <property type="match status" value="1"/>
</dbReference>
<dbReference type="EMBL" id="WTUW01000009">
    <property type="protein sequence ID" value="MZR32082.1"/>
    <property type="molecule type" value="Genomic_DNA"/>
</dbReference>
<dbReference type="SUPFAM" id="SSF55781">
    <property type="entry name" value="GAF domain-like"/>
    <property type="match status" value="1"/>
</dbReference>
<keyword evidence="4" id="KW-0175">Coiled coil</keyword>
<evidence type="ECO:0000256" key="3">
    <source>
        <dbReference type="ARBA" id="ARBA00022553"/>
    </source>
</evidence>
<comment type="caution">
    <text evidence="6">The sequence shown here is derived from an EMBL/GenBank/DDBJ whole genome shotgun (WGS) entry which is preliminary data.</text>
</comment>
<keyword evidence="7" id="KW-1185">Reference proteome</keyword>
<dbReference type="SMART" id="SM00387">
    <property type="entry name" value="HATPase_c"/>
    <property type="match status" value="1"/>
</dbReference>
<evidence type="ECO:0000256" key="4">
    <source>
        <dbReference type="SAM" id="Coils"/>
    </source>
</evidence>
<dbReference type="Gene3D" id="1.10.287.130">
    <property type="match status" value="1"/>
</dbReference>
<dbReference type="InterPro" id="IPR036890">
    <property type="entry name" value="HATPase_C_sf"/>
</dbReference>
<evidence type="ECO:0000256" key="2">
    <source>
        <dbReference type="ARBA" id="ARBA00012438"/>
    </source>
</evidence>
<dbReference type="InterPro" id="IPR003661">
    <property type="entry name" value="HisK_dim/P_dom"/>
</dbReference>
<dbReference type="Pfam" id="PF01590">
    <property type="entry name" value="GAF"/>
    <property type="match status" value="1"/>
</dbReference>
<keyword evidence="3" id="KW-0597">Phosphoprotein</keyword>
<dbReference type="InterPro" id="IPR029016">
    <property type="entry name" value="GAF-like_dom_sf"/>
</dbReference>
<dbReference type="SMART" id="SM00388">
    <property type="entry name" value="HisKA"/>
    <property type="match status" value="1"/>
</dbReference>
<dbReference type="InterPro" id="IPR004358">
    <property type="entry name" value="Sig_transdc_His_kin-like_C"/>
</dbReference>
<protein>
    <recommendedName>
        <fullName evidence="2">histidine kinase</fullName>
        <ecNumber evidence="2">2.7.13.3</ecNumber>
    </recommendedName>
</protein>